<evidence type="ECO:0000313" key="2">
    <source>
        <dbReference type="Proteomes" id="UP000286482"/>
    </source>
</evidence>
<accession>A0A420EGZ0</accession>
<protein>
    <submittedName>
        <fullName evidence="1">Tetratricopeptide repeat protein</fullName>
    </submittedName>
</protein>
<dbReference type="Proteomes" id="UP000286482">
    <property type="component" value="Unassembled WGS sequence"/>
</dbReference>
<reference evidence="1 2" key="1">
    <citation type="submission" date="2018-09" db="EMBL/GenBank/DDBJ databases">
        <authorList>
            <person name="Wang Z."/>
        </authorList>
    </citation>
    <scope>NUCLEOTIDE SEQUENCE [LARGE SCALE GENOMIC DNA]</scope>
    <source>
        <strain evidence="1 2">ALS 81</strain>
    </source>
</reference>
<dbReference type="EMBL" id="RAQO01000004">
    <property type="protein sequence ID" value="RKF19982.1"/>
    <property type="molecule type" value="Genomic_DNA"/>
</dbReference>
<comment type="caution">
    <text evidence="1">The sequence shown here is derived from an EMBL/GenBank/DDBJ whole genome shotgun (WGS) entry which is preliminary data.</text>
</comment>
<proteinExistence type="predicted"/>
<dbReference type="OrthoDB" id="5738400at2"/>
<evidence type="ECO:0000313" key="1">
    <source>
        <dbReference type="EMBL" id="RKF19982.1"/>
    </source>
</evidence>
<gene>
    <name evidence="1" type="ORF">DBZ36_05895</name>
</gene>
<keyword evidence="2" id="KW-1185">Reference proteome</keyword>
<name>A0A420EGZ0_9ALTE</name>
<dbReference type="RefSeq" id="WP_120353986.1">
    <property type="nucleotide sequence ID" value="NZ_RAQO01000004.1"/>
</dbReference>
<dbReference type="Gene3D" id="1.25.40.10">
    <property type="entry name" value="Tetratricopeptide repeat domain"/>
    <property type="match status" value="1"/>
</dbReference>
<dbReference type="AlphaFoldDB" id="A0A420EGZ0"/>
<sequence length="141" mass="15442">MSSDSNTFQAVQDLASKLMDAAQAENQVAFDGFYLELKAICLENENTNKDHPVQWETLADFTEDYAEAIAGYQKALNKAIAVNSKEYMASIAYSMATMQVELGQSSAAMESLKKAKASASKLSDKVLKREIDTLIETLATN</sequence>
<organism evidence="1 2">
    <name type="scientific">Alginatibacterium sediminis</name>
    <dbReference type="NCBI Taxonomy" id="2164068"/>
    <lineage>
        <taxon>Bacteria</taxon>
        <taxon>Pseudomonadati</taxon>
        <taxon>Pseudomonadota</taxon>
        <taxon>Gammaproteobacteria</taxon>
        <taxon>Alteromonadales</taxon>
        <taxon>Alteromonadaceae</taxon>
        <taxon>Alginatibacterium</taxon>
    </lineage>
</organism>
<dbReference type="InterPro" id="IPR011990">
    <property type="entry name" value="TPR-like_helical_dom_sf"/>
</dbReference>
<dbReference type="SUPFAM" id="SSF48452">
    <property type="entry name" value="TPR-like"/>
    <property type="match status" value="1"/>
</dbReference>